<accession>A0A9Q3Q8U6</accession>
<evidence type="ECO:0000313" key="2">
    <source>
        <dbReference type="Proteomes" id="UP000765509"/>
    </source>
</evidence>
<gene>
    <name evidence="1" type="ORF">O181_129731</name>
</gene>
<organism evidence="1 2">
    <name type="scientific">Austropuccinia psidii MF-1</name>
    <dbReference type="NCBI Taxonomy" id="1389203"/>
    <lineage>
        <taxon>Eukaryota</taxon>
        <taxon>Fungi</taxon>
        <taxon>Dikarya</taxon>
        <taxon>Basidiomycota</taxon>
        <taxon>Pucciniomycotina</taxon>
        <taxon>Pucciniomycetes</taxon>
        <taxon>Pucciniales</taxon>
        <taxon>Sphaerophragmiaceae</taxon>
        <taxon>Austropuccinia</taxon>
    </lineage>
</organism>
<evidence type="ECO:0000313" key="1">
    <source>
        <dbReference type="EMBL" id="MBW0590016.1"/>
    </source>
</evidence>
<dbReference type="OrthoDB" id="2595244at2759"/>
<reference evidence="1" key="1">
    <citation type="submission" date="2021-03" db="EMBL/GenBank/DDBJ databases">
        <title>Draft genome sequence of rust myrtle Austropuccinia psidii MF-1, a brazilian biotype.</title>
        <authorList>
            <person name="Quecine M.C."/>
            <person name="Pachon D.M.R."/>
            <person name="Bonatelli M.L."/>
            <person name="Correr F.H."/>
            <person name="Franceschini L.M."/>
            <person name="Leite T.F."/>
            <person name="Margarido G.R.A."/>
            <person name="Almeida C.A."/>
            <person name="Ferrarezi J.A."/>
            <person name="Labate C.A."/>
        </authorList>
    </citation>
    <scope>NUCLEOTIDE SEQUENCE</scope>
    <source>
        <strain evidence="1">MF-1</strain>
    </source>
</reference>
<dbReference type="EMBL" id="AVOT02136614">
    <property type="protein sequence ID" value="MBW0590016.1"/>
    <property type="molecule type" value="Genomic_DNA"/>
</dbReference>
<dbReference type="Proteomes" id="UP000765509">
    <property type="component" value="Unassembled WGS sequence"/>
</dbReference>
<name>A0A9Q3Q8U6_9BASI</name>
<protein>
    <submittedName>
        <fullName evidence="1">Uncharacterized protein</fullName>
    </submittedName>
</protein>
<keyword evidence="2" id="KW-1185">Reference proteome</keyword>
<comment type="caution">
    <text evidence="1">The sequence shown here is derived from an EMBL/GenBank/DDBJ whole genome shotgun (WGS) entry which is preliminary data.</text>
</comment>
<proteinExistence type="predicted"/>
<dbReference type="AlphaFoldDB" id="A0A9Q3Q8U6"/>
<sequence length="73" mass="8265">MIQTLEDMVRGSGAYGLEFKDCDGFTHDWGTLLPALELEYKTSFHAHTNWTTDVLERGLNPRLPQDSLKKGLV</sequence>